<evidence type="ECO:0000313" key="3">
    <source>
        <dbReference type="Proteomes" id="UP000034406"/>
    </source>
</evidence>
<dbReference type="PANTHER" id="PTHR35800:SF1">
    <property type="entry name" value="RNA-BINDING PROTEIN KHPB"/>
    <property type="match status" value="1"/>
</dbReference>
<reference evidence="2 3" key="1">
    <citation type="journal article" date="2015" name="Nature">
        <title>rRNA introns, odd ribosomes, and small enigmatic genomes across a large radiation of phyla.</title>
        <authorList>
            <person name="Brown C.T."/>
            <person name="Hug L.A."/>
            <person name="Thomas B.C."/>
            <person name="Sharon I."/>
            <person name="Castelle C.J."/>
            <person name="Singh A."/>
            <person name="Wilkins M.J."/>
            <person name="Williams K.H."/>
            <person name="Banfield J.F."/>
        </authorList>
    </citation>
    <scope>NUCLEOTIDE SEQUENCE [LARGE SCALE GENOMIC DNA]</scope>
</reference>
<gene>
    <name evidence="2" type="ORF">US90_C0007G0030</name>
</gene>
<dbReference type="InterPro" id="IPR039247">
    <property type="entry name" value="KhpB"/>
</dbReference>
<dbReference type="SMART" id="SM00393">
    <property type="entry name" value="R3H"/>
    <property type="match status" value="1"/>
</dbReference>
<accession>A0A0G0JUR5</accession>
<proteinExistence type="predicted"/>
<dbReference type="InterPro" id="IPR015946">
    <property type="entry name" value="KH_dom-like_a/b"/>
</dbReference>
<evidence type="ECO:0000259" key="1">
    <source>
        <dbReference type="PROSITE" id="PS51061"/>
    </source>
</evidence>
<dbReference type="PANTHER" id="PTHR35800">
    <property type="entry name" value="PROTEIN JAG"/>
    <property type="match status" value="1"/>
</dbReference>
<dbReference type="GO" id="GO:0003723">
    <property type="term" value="F:RNA binding"/>
    <property type="evidence" value="ECO:0007669"/>
    <property type="project" value="InterPro"/>
</dbReference>
<dbReference type="PROSITE" id="PS51061">
    <property type="entry name" value="R3H"/>
    <property type="match status" value="1"/>
</dbReference>
<dbReference type="CDD" id="cd02414">
    <property type="entry name" value="KH-II_Jag"/>
    <property type="match status" value="1"/>
</dbReference>
<dbReference type="STRING" id="1618490.US90_C0007G0030"/>
<dbReference type="InterPro" id="IPR038008">
    <property type="entry name" value="Jag_KH"/>
</dbReference>
<protein>
    <submittedName>
        <fullName evidence="2">Putative RNA-binding protein</fullName>
    </submittedName>
</protein>
<sequence>MDNKERNQVILESACELLGQMNFEVDDAFAEDVEGEEGQVLVSITVENPANLIGLRGRNLASIQLILGLLVKNKLGEWVRVLLDVNNYRNEQKIRLENMAKNLAQKVLDTQQPVAMAIMSSYERRICHLVLQEIEGIESESEGEGEERHIVIKIKS</sequence>
<dbReference type="EMBL" id="LBUT01000007">
    <property type="protein sequence ID" value="KKQ70417.1"/>
    <property type="molecule type" value="Genomic_DNA"/>
</dbReference>
<dbReference type="Gene3D" id="3.30.1370.50">
    <property type="entry name" value="R3H-like domain"/>
    <property type="match status" value="1"/>
</dbReference>
<dbReference type="InterPro" id="IPR001374">
    <property type="entry name" value="R3H_dom"/>
</dbReference>
<dbReference type="Gene3D" id="3.30.300.20">
    <property type="match status" value="1"/>
</dbReference>
<dbReference type="AlphaFoldDB" id="A0A0G0JUR5"/>
<dbReference type="InterPro" id="IPR036867">
    <property type="entry name" value="R3H_dom_sf"/>
</dbReference>
<name>A0A0G0JUR5_9BACT</name>
<evidence type="ECO:0000313" key="2">
    <source>
        <dbReference type="EMBL" id="KKQ70417.1"/>
    </source>
</evidence>
<dbReference type="Proteomes" id="UP000034406">
    <property type="component" value="Unassembled WGS sequence"/>
</dbReference>
<dbReference type="SUPFAM" id="SSF82708">
    <property type="entry name" value="R3H domain"/>
    <property type="match status" value="1"/>
</dbReference>
<dbReference type="Pfam" id="PF01424">
    <property type="entry name" value="R3H"/>
    <property type="match status" value="1"/>
</dbReference>
<feature type="domain" description="R3H" evidence="1">
    <location>
        <begin position="90"/>
        <end position="156"/>
    </location>
</feature>
<comment type="caution">
    <text evidence="2">The sequence shown here is derived from an EMBL/GenBank/DDBJ whole genome shotgun (WGS) entry which is preliminary data.</text>
</comment>
<organism evidence="2 3">
    <name type="scientific">Candidatus Shapirobacteria bacterium GW2011_GWE2_38_30</name>
    <dbReference type="NCBI Taxonomy" id="1618490"/>
    <lineage>
        <taxon>Bacteria</taxon>
        <taxon>Candidatus Shapironibacteriota</taxon>
    </lineage>
</organism>